<sequence>MQINQEARMNAETEYTIDPDRLNGIIRFIQNAERLKSTLRSGHTSQGRPESTAEHSWRLCLLVSLFDRELGDCDRLKLIKMCIVHDLGEAISGDVPAIHQSADDGRAERERADLMTLCEPLPDDLRTEIMELWADYNEGRSPEAIFAKGFDKLETMMQHNIGLNPPDFDYAFNLGYGVRQTARHPLLRQFREIVDGETRRNAGKV</sequence>
<comment type="catalytic activity">
    <reaction evidence="1">
        <text>a 2'-deoxyribonucleoside 5'-phosphate + H2O = a 2'-deoxyribonucleoside + phosphate</text>
        <dbReference type="Rhea" id="RHEA:36167"/>
        <dbReference type="ChEBI" id="CHEBI:15377"/>
        <dbReference type="ChEBI" id="CHEBI:18274"/>
        <dbReference type="ChEBI" id="CHEBI:43474"/>
        <dbReference type="ChEBI" id="CHEBI:65317"/>
        <dbReference type="EC" id="3.1.3.89"/>
    </reaction>
</comment>
<comment type="cofactor">
    <cofactor evidence="3">
        <name>Co(2+)</name>
        <dbReference type="ChEBI" id="CHEBI:48828"/>
    </cofactor>
</comment>
<comment type="caution">
    <text evidence="9">The sequence shown here is derived from an EMBL/GenBank/DDBJ whole genome shotgun (WGS) entry which is preliminary data.</text>
</comment>
<name>C4WNK9_9HYPH</name>
<comment type="subunit">
    <text evidence="4">Homodimer.</text>
</comment>
<dbReference type="AlphaFoldDB" id="C4WNK9"/>
<dbReference type="Gene3D" id="1.10.3210.10">
    <property type="entry name" value="Hypothetical protein af1432"/>
    <property type="match status" value="1"/>
</dbReference>
<feature type="domain" description="HD/PDEase" evidence="8">
    <location>
        <begin position="48"/>
        <end position="165"/>
    </location>
</feature>
<dbReference type="SMART" id="SM00471">
    <property type="entry name" value="HDc"/>
    <property type="match status" value="1"/>
</dbReference>
<dbReference type="Pfam" id="PF13023">
    <property type="entry name" value="HD_3"/>
    <property type="match status" value="1"/>
</dbReference>
<dbReference type="PANTHER" id="PTHR11845:SF13">
    <property type="entry name" value="5'-DEOXYNUCLEOTIDASE HDDC2"/>
    <property type="match status" value="1"/>
</dbReference>
<evidence type="ECO:0000256" key="1">
    <source>
        <dbReference type="ARBA" id="ARBA00001638"/>
    </source>
</evidence>
<proteinExistence type="predicted"/>
<keyword evidence="7 9" id="KW-0378">Hydrolase</keyword>
<evidence type="ECO:0000256" key="7">
    <source>
        <dbReference type="ARBA" id="ARBA00022801"/>
    </source>
</evidence>
<comment type="cofactor">
    <cofactor evidence="2">
        <name>Mn(2+)</name>
        <dbReference type="ChEBI" id="CHEBI:29035"/>
    </cofactor>
</comment>
<dbReference type="InterPro" id="IPR039356">
    <property type="entry name" value="YfbR/HDDC2"/>
</dbReference>
<dbReference type="InterPro" id="IPR006674">
    <property type="entry name" value="HD_domain"/>
</dbReference>
<dbReference type="Proteomes" id="UP000004386">
    <property type="component" value="Unassembled WGS sequence"/>
</dbReference>
<evidence type="ECO:0000256" key="4">
    <source>
        <dbReference type="ARBA" id="ARBA00011738"/>
    </source>
</evidence>
<evidence type="ECO:0000256" key="5">
    <source>
        <dbReference type="ARBA" id="ARBA00012964"/>
    </source>
</evidence>
<evidence type="ECO:0000259" key="8">
    <source>
        <dbReference type="SMART" id="SM00471"/>
    </source>
</evidence>
<dbReference type="InterPro" id="IPR003607">
    <property type="entry name" value="HD/PDEase_dom"/>
</dbReference>
<dbReference type="GO" id="GO:0046872">
    <property type="term" value="F:metal ion binding"/>
    <property type="evidence" value="ECO:0007669"/>
    <property type="project" value="UniProtKB-KW"/>
</dbReference>
<dbReference type="EC" id="3.1.3.89" evidence="5"/>
<dbReference type="GO" id="GO:0005737">
    <property type="term" value="C:cytoplasm"/>
    <property type="evidence" value="ECO:0007669"/>
    <property type="project" value="TreeGrafter"/>
</dbReference>
<dbReference type="GO" id="GO:0002953">
    <property type="term" value="F:5'-deoxynucleotidase activity"/>
    <property type="evidence" value="ECO:0007669"/>
    <property type="project" value="UniProtKB-EC"/>
</dbReference>
<evidence type="ECO:0000256" key="2">
    <source>
        <dbReference type="ARBA" id="ARBA00001936"/>
    </source>
</evidence>
<dbReference type="SUPFAM" id="SSF109604">
    <property type="entry name" value="HD-domain/PDEase-like"/>
    <property type="match status" value="1"/>
</dbReference>
<gene>
    <name evidence="9" type="ORF">OINT_2001162</name>
</gene>
<accession>C4WNK9</accession>
<organism evidence="9 10">
    <name type="scientific">Brucella intermedia LMG 3301</name>
    <dbReference type="NCBI Taxonomy" id="641118"/>
    <lineage>
        <taxon>Bacteria</taxon>
        <taxon>Pseudomonadati</taxon>
        <taxon>Pseudomonadota</taxon>
        <taxon>Alphaproteobacteria</taxon>
        <taxon>Hyphomicrobiales</taxon>
        <taxon>Brucellaceae</taxon>
        <taxon>Brucella/Ochrobactrum group</taxon>
        <taxon>Brucella</taxon>
    </lineage>
</organism>
<dbReference type="HOGENOM" id="CLU_039453_5_0_5"/>
<evidence type="ECO:0000256" key="6">
    <source>
        <dbReference type="ARBA" id="ARBA00022723"/>
    </source>
</evidence>
<protein>
    <recommendedName>
        <fullName evidence="5">5'-deoxynucleotidase</fullName>
        <ecNumber evidence="5">3.1.3.89</ecNumber>
    </recommendedName>
</protein>
<evidence type="ECO:0000256" key="3">
    <source>
        <dbReference type="ARBA" id="ARBA00001941"/>
    </source>
</evidence>
<evidence type="ECO:0000313" key="9">
    <source>
        <dbReference type="EMBL" id="EEQ93964.1"/>
    </source>
</evidence>
<reference evidence="9 10" key="1">
    <citation type="submission" date="2009-05" db="EMBL/GenBank/DDBJ databases">
        <authorList>
            <person name="Setubal J.C."/>
            <person name="Boyle S."/>
            <person name="Crasta O.R."/>
            <person name="Gillespie J.J."/>
            <person name="Kenyon R.W."/>
            <person name="Lu J."/>
            <person name="Mane S."/>
            <person name="Nagrani S."/>
            <person name="Shallom J.M."/>
            <person name="Shallom S."/>
            <person name="Shukla M."/>
            <person name="Snyder E.E."/>
            <person name="Sobral B.W."/>
            <person name="Wattam A.R."/>
            <person name="Will R."/>
            <person name="Williams K."/>
            <person name="Yoo H."/>
            <person name="Munk C."/>
            <person name="Tapia R."/>
            <person name="Green L."/>
            <person name="Rogers Y."/>
            <person name="Detter J.C."/>
            <person name="Bruce D."/>
            <person name="Brettin T.S."/>
            <person name="Tsolis R."/>
        </authorList>
    </citation>
    <scope>NUCLEOTIDE SEQUENCE [LARGE SCALE GENOMIC DNA]</scope>
    <source>
        <strain evidence="9 10">LMG 3301</strain>
    </source>
</reference>
<keyword evidence="6" id="KW-0479">Metal-binding</keyword>
<dbReference type="EMBL" id="ACQA01000002">
    <property type="protein sequence ID" value="EEQ93964.1"/>
    <property type="molecule type" value="Genomic_DNA"/>
</dbReference>
<dbReference type="PANTHER" id="PTHR11845">
    <property type="entry name" value="5'-DEOXYNUCLEOTIDASE HDDC2"/>
    <property type="match status" value="1"/>
</dbReference>
<evidence type="ECO:0000313" key="10">
    <source>
        <dbReference type="Proteomes" id="UP000004386"/>
    </source>
</evidence>